<dbReference type="KEGG" id="mets:DK389_03225"/>
<protein>
    <submittedName>
        <fullName evidence="1">Uncharacterized protein</fullName>
    </submittedName>
</protein>
<keyword evidence="2" id="KW-1185">Reference proteome</keyword>
<proteinExistence type="predicted"/>
<dbReference type="Pfam" id="PF08837">
    <property type="entry name" value="DUF1810"/>
    <property type="match status" value="1"/>
</dbReference>
<name>A0A2U8WFL9_9HYPH</name>
<accession>A0A2U8WFL9</accession>
<reference evidence="2" key="1">
    <citation type="submission" date="2018-05" db="EMBL/GenBank/DDBJ databases">
        <title>Complete Genome Sequence of Methylobacterium sp. 17SD2-17.</title>
        <authorList>
            <person name="Srinivasan S."/>
        </authorList>
    </citation>
    <scope>NUCLEOTIDE SEQUENCE [LARGE SCALE GENOMIC DNA]</scope>
    <source>
        <strain evidence="2">17SD2-17</strain>
    </source>
</reference>
<organism evidence="1 2">
    <name type="scientific">Methylobacterium durans</name>
    <dbReference type="NCBI Taxonomy" id="2202825"/>
    <lineage>
        <taxon>Bacteria</taxon>
        <taxon>Pseudomonadati</taxon>
        <taxon>Pseudomonadota</taxon>
        <taxon>Alphaproteobacteria</taxon>
        <taxon>Hyphomicrobiales</taxon>
        <taxon>Methylobacteriaceae</taxon>
        <taxon>Methylobacterium</taxon>
    </lineage>
</organism>
<sequence length="125" mass="13554">MAASAPLYADRGHGRVCFGVDRGERHDTSTTGCLTDGGSNSTPKVHLIDGRNLLGPRLERCTEAVNRVSGRSAHAIFGSPDDMKFRSSITLFVRAASDASPFETALVRYFGGQEDPRTLEKLQRS</sequence>
<dbReference type="Gene3D" id="1.25.40.380">
    <property type="entry name" value="Protein of unknown function DUF1810"/>
    <property type="match status" value="1"/>
</dbReference>
<gene>
    <name evidence="1" type="ORF">DK389_03225</name>
</gene>
<evidence type="ECO:0000313" key="2">
    <source>
        <dbReference type="Proteomes" id="UP000245926"/>
    </source>
</evidence>
<evidence type="ECO:0000313" key="1">
    <source>
        <dbReference type="EMBL" id="AWN44338.1"/>
    </source>
</evidence>
<dbReference type="EMBL" id="CP029550">
    <property type="protein sequence ID" value="AWN44338.1"/>
    <property type="molecule type" value="Genomic_DNA"/>
</dbReference>
<dbReference type="OrthoDB" id="9801870at2"/>
<dbReference type="Proteomes" id="UP000245926">
    <property type="component" value="Chromosome"/>
</dbReference>
<dbReference type="AlphaFoldDB" id="A0A2U8WFL9"/>
<dbReference type="SUPFAM" id="SSF140736">
    <property type="entry name" value="Rv1873-like"/>
    <property type="match status" value="1"/>
</dbReference>
<dbReference type="InterPro" id="IPR014937">
    <property type="entry name" value="DUF1810"/>
</dbReference>
<dbReference type="InterPro" id="IPR036287">
    <property type="entry name" value="Rv1873-like_sf"/>
</dbReference>
<dbReference type="RefSeq" id="WP_109895964.1">
    <property type="nucleotide sequence ID" value="NZ_CP029550.1"/>
</dbReference>